<dbReference type="SUPFAM" id="SSF51182">
    <property type="entry name" value="RmlC-like cupins"/>
    <property type="match status" value="1"/>
</dbReference>
<reference evidence="9 10" key="1">
    <citation type="journal article" date="2016" name="Int. J. Syst. Evol. Microbiol.">
        <title>Tessaracoccus flavus sp. nov., isolated from the drainage system of a lindane-producing factory.</title>
        <authorList>
            <person name="Kumari R."/>
            <person name="Singh P."/>
            <person name="Schumann P."/>
            <person name="Lal R."/>
        </authorList>
    </citation>
    <scope>NUCLEOTIDE SEQUENCE [LARGE SCALE GENOMIC DNA]</scope>
    <source>
        <strain evidence="9 10">RP1T</strain>
    </source>
</reference>
<dbReference type="GO" id="GO:0005829">
    <property type="term" value="C:cytosol"/>
    <property type="evidence" value="ECO:0007669"/>
    <property type="project" value="TreeGrafter"/>
</dbReference>
<dbReference type="InterPro" id="IPR016305">
    <property type="entry name" value="Mannose-6-P_Isomerase"/>
</dbReference>
<accession>A0A1Q2CGX2</accession>
<dbReference type="Pfam" id="PF20511">
    <property type="entry name" value="PMI_typeI_cat"/>
    <property type="match status" value="1"/>
</dbReference>
<dbReference type="InterPro" id="IPR046457">
    <property type="entry name" value="PMI_typeI_cat"/>
</dbReference>
<feature type="binding site" evidence="8">
    <location>
        <position position="129"/>
    </location>
    <ligand>
        <name>Zn(2+)</name>
        <dbReference type="ChEBI" id="CHEBI:29105"/>
    </ligand>
</feature>
<dbReference type="EMBL" id="CP019605">
    <property type="protein sequence ID" value="AQP45295.1"/>
    <property type="molecule type" value="Genomic_DNA"/>
</dbReference>
<evidence type="ECO:0000256" key="3">
    <source>
        <dbReference type="ARBA" id="ARBA00011956"/>
    </source>
</evidence>
<keyword evidence="6 9" id="KW-0413">Isomerase</keyword>
<keyword evidence="10" id="KW-1185">Reference proteome</keyword>
<feature type="binding site" evidence="8">
    <location>
        <position position="94"/>
    </location>
    <ligand>
        <name>Zn(2+)</name>
        <dbReference type="ChEBI" id="CHEBI:29105"/>
    </ligand>
</feature>
<organism evidence="9 10">
    <name type="scientific">Tessaracoccus flavus</name>
    <dbReference type="NCBI Taxonomy" id="1610493"/>
    <lineage>
        <taxon>Bacteria</taxon>
        <taxon>Bacillati</taxon>
        <taxon>Actinomycetota</taxon>
        <taxon>Actinomycetes</taxon>
        <taxon>Propionibacteriales</taxon>
        <taxon>Propionibacteriaceae</taxon>
        <taxon>Tessaracoccus</taxon>
    </lineage>
</organism>
<dbReference type="RefSeq" id="WP_077343223.1">
    <property type="nucleotide sequence ID" value="NZ_CP019605.1"/>
</dbReference>
<keyword evidence="4 8" id="KW-0479">Metal-binding</keyword>
<evidence type="ECO:0000256" key="5">
    <source>
        <dbReference type="ARBA" id="ARBA00022833"/>
    </source>
</evidence>
<evidence type="ECO:0000256" key="2">
    <source>
        <dbReference type="ARBA" id="ARBA00010772"/>
    </source>
</evidence>
<proteinExistence type="inferred from homology"/>
<dbReference type="PANTHER" id="PTHR10309:SF0">
    <property type="entry name" value="MANNOSE-6-PHOSPHATE ISOMERASE"/>
    <property type="match status" value="1"/>
</dbReference>
<dbReference type="PRINTS" id="PR00714">
    <property type="entry name" value="MAN6PISMRASE"/>
</dbReference>
<dbReference type="AlphaFoldDB" id="A0A1Q2CGX2"/>
<gene>
    <name evidence="9" type="ORF">RPIT_11215</name>
</gene>
<dbReference type="GO" id="GO:0008270">
    <property type="term" value="F:zinc ion binding"/>
    <property type="evidence" value="ECO:0007669"/>
    <property type="project" value="InterPro"/>
</dbReference>
<dbReference type="Proteomes" id="UP000188324">
    <property type="component" value="Chromosome"/>
</dbReference>
<evidence type="ECO:0000256" key="6">
    <source>
        <dbReference type="ARBA" id="ARBA00023235"/>
    </source>
</evidence>
<dbReference type="Gene3D" id="2.60.120.10">
    <property type="entry name" value="Jelly Rolls"/>
    <property type="match status" value="2"/>
</dbReference>
<dbReference type="PIRSF" id="PIRSF001480">
    <property type="entry name" value="Mannose-6-phosphate_isomerase"/>
    <property type="match status" value="1"/>
</dbReference>
<feature type="active site" evidence="7">
    <location>
        <position position="277"/>
    </location>
</feature>
<evidence type="ECO:0000313" key="9">
    <source>
        <dbReference type="EMBL" id="AQP45295.1"/>
    </source>
</evidence>
<feature type="binding site" evidence="8">
    <location>
        <position position="92"/>
    </location>
    <ligand>
        <name>Zn(2+)</name>
        <dbReference type="ChEBI" id="CHEBI:29105"/>
    </ligand>
</feature>
<protein>
    <recommendedName>
        <fullName evidence="3">mannose-6-phosphate isomerase</fullName>
        <ecNumber evidence="3">5.3.1.8</ecNumber>
    </recommendedName>
</protein>
<evidence type="ECO:0000256" key="1">
    <source>
        <dbReference type="ARBA" id="ARBA00000757"/>
    </source>
</evidence>
<dbReference type="GO" id="GO:0004476">
    <property type="term" value="F:mannose-6-phosphate isomerase activity"/>
    <property type="evidence" value="ECO:0007669"/>
    <property type="project" value="UniProtKB-EC"/>
</dbReference>
<keyword evidence="5 8" id="KW-0862">Zinc</keyword>
<evidence type="ECO:0000256" key="4">
    <source>
        <dbReference type="ARBA" id="ARBA00022723"/>
    </source>
</evidence>
<comment type="similarity">
    <text evidence="2">Belongs to the mannose-6-phosphate isomerase type 1 family.</text>
</comment>
<comment type="catalytic activity">
    <reaction evidence="1">
        <text>D-mannose 6-phosphate = D-fructose 6-phosphate</text>
        <dbReference type="Rhea" id="RHEA:12356"/>
        <dbReference type="ChEBI" id="CHEBI:58735"/>
        <dbReference type="ChEBI" id="CHEBI:61527"/>
        <dbReference type="EC" id="5.3.1.8"/>
    </reaction>
</comment>
<dbReference type="Gene3D" id="1.10.441.10">
    <property type="entry name" value="Phosphomannose Isomerase, domain 2"/>
    <property type="match status" value="1"/>
</dbReference>
<name>A0A1Q2CGX2_9ACTN</name>
<dbReference type="GO" id="GO:0005975">
    <property type="term" value="P:carbohydrate metabolic process"/>
    <property type="evidence" value="ECO:0007669"/>
    <property type="project" value="InterPro"/>
</dbReference>
<dbReference type="PANTHER" id="PTHR10309">
    <property type="entry name" value="MANNOSE-6-PHOSPHATE ISOMERASE"/>
    <property type="match status" value="1"/>
</dbReference>
<dbReference type="GO" id="GO:0009298">
    <property type="term" value="P:GDP-mannose biosynthetic process"/>
    <property type="evidence" value="ECO:0007669"/>
    <property type="project" value="InterPro"/>
</dbReference>
<evidence type="ECO:0000256" key="8">
    <source>
        <dbReference type="PIRSR" id="PIRSR001480-2"/>
    </source>
</evidence>
<dbReference type="STRING" id="1610493.RPIT_11215"/>
<dbReference type="NCBIfam" id="TIGR00218">
    <property type="entry name" value="manA"/>
    <property type="match status" value="1"/>
</dbReference>
<dbReference type="KEGG" id="tfl:RPIT_11215"/>
<sequence length="393" mass="42342">MRRLTGHVQHFAWGSHDEIPAILRREPDGQPWAEYWLGTHPGGPAHLEDGTSLEDFLLSHPEMIGEATHAAFGARLPFLLKLLSAGSPLSLQAHPSREQAEVGYARESLLGLDPADPTRVFKDDWPKPEAIVALTPFEGLLGFRDPVETAGLFEGLGVADELQSVIGPLRDRSDILGLQEVFLDVLSLEDDRRHLVDEVLAAAVNHLQAPGALGEFARTAVELDEHFPGDPGILAALLLNRISLEPGQAVALEAGVMHAYLRGTGVEIMANSDNVIRGGLTKKHIDVDGLLHVVDFTPLVPHILNAEGADGIYVYPTPFPEFELWLVSPVSDDTLNLPRSDSARIALVTDGEFHLEGDDGIRRLGCGDAAFLCADEHVALTGQGQLFVAASGA</sequence>
<evidence type="ECO:0000313" key="10">
    <source>
        <dbReference type="Proteomes" id="UP000188324"/>
    </source>
</evidence>
<dbReference type="OrthoDB" id="9792649at2"/>
<evidence type="ECO:0000256" key="7">
    <source>
        <dbReference type="PIRSR" id="PIRSR001480-1"/>
    </source>
</evidence>
<dbReference type="EC" id="5.3.1.8" evidence="3"/>
<dbReference type="InterPro" id="IPR014710">
    <property type="entry name" value="RmlC-like_jellyroll"/>
</dbReference>
<comment type="cofactor">
    <cofactor evidence="8">
        <name>Zn(2+)</name>
        <dbReference type="ChEBI" id="CHEBI:29105"/>
    </cofactor>
    <text evidence="8">Binds 1 zinc ion per subunit.</text>
</comment>
<feature type="binding site" evidence="8">
    <location>
        <position position="258"/>
    </location>
    <ligand>
        <name>Zn(2+)</name>
        <dbReference type="ChEBI" id="CHEBI:29105"/>
    </ligand>
</feature>
<dbReference type="InterPro" id="IPR011051">
    <property type="entry name" value="RmlC_Cupin_sf"/>
</dbReference>
<dbReference type="InterPro" id="IPR001250">
    <property type="entry name" value="Man6P_Isoase-1"/>
</dbReference>
<dbReference type="CDD" id="cd07011">
    <property type="entry name" value="cupin_PMI_type_I_N"/>
    <property type="match status" value="1"/>
</dbReference>